<dbReference type="EMBL" id="AP024488">
    <property type="protein sequence ID" value="BCS96510.1"/>
    <property type="molecule type" value="Genomic_DNA"/>
</dbReference>
<evidence type="ECO:0000313" key="2">
    <source>
        <dbReference type="EMBL" id="BCS96510.1"/>
    </source>
</evidence>
<evidence type="ECO:0000256" key="1">
    <source>
        <dbReference type="SAM" id="SignalP"/>
    </source>
</evidence>
<feature type="signal peptide" evidence="1">
    <location>
        <begin position="1"/>
        <end position="26"/>
    </location>
</feature>
<reference evidence="2 3" key="1">
    <citation type="submission" date="2021-02" db="EMBL/GenBank/DDBJ databases">
        <title>Complete genome of Desulfoluna sp. strain ASN36.</title>
        <authorList>
            <person name="Takahashi A."/>
            <person name="Kojima H."/>
            <person name="Fukui M."/>
        </authorList>
    </citation>
    <scope>NUCLEOTIDE SEQUENCE [LARGE SCALE GENOMIC DNA]</scope>
    <source>
        <strain evidence="2 3">ASN36</strain>
    </source>
</reference>
<name>A0ABM7PHD9_9BACT</name>
<dbReference type="Proteomes" id="UP001320148">
    <property type="component" value="Chromosome"/>
</dbReference>
<evidence type="ECO:0000313" key="3">
    <source>
        <dbReference type="Proteomes" id="UP001320148"/>
    </source>
</evidence>
<proteinExistence type="predicted"/>
<keyword evidence="1" id="KW-0732">Signal</keyword>
<keyword evidence="3" id="KW-1185">Reference proteome</keyword>
<sequence length="172" mass="19815">MKKTLCAFRVSVCLIWLLAVSGNVWAEDFDFRGIRWGMNRFEVMASEDGAPRRMKRDEILYRISLFKRPAHLMYRFYEDRLVGARYVLPVKGVDTLDKLESLVSLRYGDARKETAPVGPVRVWYKQDRTIRLFIAKKGQAVIDVLSEGAFSIPSKQVALLRRSTLDVVARSL</sequence>
<protein>
    <submittedName>
        <fullName evidence="2">Uncharacterized protein</fullName>
    </submittedName>
</protein>
<organism evidence="2 3">
    <name type="scientific">Desulfoluna limicola</name>
    <dbReference type="NCBI Taxonomy" id="2810562"/>
    <lineage>
        <taxon>Bacteria</taxon>
        <taxon>Pseudomonadati</taxon>
        <taxon>Thermodesulfobacteriota</taxon>
        <taxon>Desulfobacteria</taxon>
        <taxon>Desulfobacterales</taxon>
        <taxon>Desulfolunaceae</taxon>
        <taxon>Desulfoluna</taxon>
    </lineage>
</organism>
<gene>
    <name evidence="2" type="ORF">DSLASN_21420</name>
</gene>
<dbReference type="RefSeq" id="WP_236892819.1">
    <property type="nucleotide sequence ID" value="NZ_AP024488.1"/>
</dbReference>
<feature type="chain" id="PRO_5047276473" evidence="1">
    <location>
        <begin position="27"/>
        <end position="172"/>
    </location>
</feature>
<accession>A0ABM7PHD9</accession>